<dbReference type="PANTHER" id="PTHR46696:SF1">
    <property type="entry name" value="CYTOCHROME P450 YJIB-RELATED"/>
    <property type="match status" value="1"/>
</dbReference>
<comment type="caution">
    <text evidence="8">The sequence shown here is derived from an EMBL/GenBank/DDBJ whole genome shotgun (WGS) entry which is preliminary data.</text>
</comment>
<evidence type="ECO:0000256" key="5">
    <source>
        <dbReference type="ARBA" id="ARBA00023004"/>
    </source>
</evidence>
<dbReference type="PRINTS" id="PR00359">
    <property type="entry name" value="BP450"/>
</dbReference>
<accession>A0A3E0GZC0</accession>
<keyword evidence="3 7" id="KW-0479">Metal-binding</keyword>
<evidence type="ECO:0000256" key="4">
    <source>
        <dbReference type="ARBA" id="ARBA00023002"/>
    </source>
</evidence>
<dbReference type="InterPro" id="IPR036396">
    <property type="entry name" value="Cyt_P450_sf"/>
</dbReference>
<dbReference type="OrthoDB" id="502624at2"/>
<dbReference type="PRINTS" id="PR00385">
    <property type="entry name" value="P450"/>
</dbReference>
<evidence type="ECO:0000256" key="7">
    <source>
        <dbReference type="RuleBase" id="RU000461"/>
    </source>
</evidence>
<keyword evidence="5 7" id="KW-0408">Iron</keyword>
<evidence type="ECO:0000313" key="8">
    <source>
        <dbReference type="EMBL" id="REH35694.1"/>
    </source>
</evidence>
<dbReference type="FunFam" id="1.10.630.10:FF:000018">
    <property type="entry name" value="Cytochrome P450 monooxygenase"/>
    <property type="match status" value="1"/>
</dbReference>
<dbReference type="InterPro" id="IPR017972">
    <property type="entry name" value="Cyt_P450_CS"/>
</dbReference>
<keyword evidence="6 7" id="KW-0503">Monooxygenase</keyword>
<comment type="similarity">
    <text evidence="1 7">Belongs to the cytochrome P450 family.</text>
</comment>
<dbReference type="Gene3D" id="1.10.630.10">
    <property type="entry name" value="Cytochrome P450"/>
    <property type="match status" value="1"/>
</dbReference>
<dbReference type="RefSeq" id="WP_116179767.1">
    <property type="nucleotide sequence ID" value="NZ_CP144375.1"/>
</dbReference>
<dbReference type="Pfam" id="PF00067">
    <property type="entry name" value="p450"/>
    <property type="match status" value="1"/>
</dbReference>
<evidence type="ECO:0000313" key="9">
    <source>
        <dbReference type="Proteomes" id="UP000256269"/>
    </source>
</evidence>
<keyword evidence="9" id="KW-1185">Reference proteome</keyword>
<keyword evidence="2 7" id="KW-0349">Heme</keyword>
<dbReference type="InterPro" id="IPR001128">
    <property type="entry name" value="Cyt_P450"/>
</dbReference>
<dbReference type="Proteomes" id="UP000256269">
    <property type="component" value="Unassembled WGS sequence"/>
</dbReference>
<organism evidence="8 9">
    <name type="scientific">Kutzneria buriramensis</name>
    <dbReference type="NCBI Taxonomy" id="1045776"/>
    <lineage>
        <taxon>Bacteria</taxon>
        <taxon>Bacillati</taxon>
        <taxon>Actinomycetota</taxon>
        <taxon>Actinomycetes</taxon>
        <taxon>Pseudonocardiales</taxon>
        <taxon>Pseudonocardiaceae</taxon>
        <taxon>Kutzneria</taxon>
    </lineage>
</organism>
<reference evidence="8 9" key="1">
    <citation type="submission" date="2018-08" db="EMBL/GenBank/DDBJ databases">
        <title>Genomic Encyclopedia of Archaeal and Bacterial Type Strains, Phase II (KMG-II): from individual species to whole genera.</title>
        <authorList>
            <person name="Goeker M."/>
        </authorList>
    </citation>
    <scope>NUCLEOTIDE SEQUENCE [LARGE SCALE GENOMIC DNA]</scope>
    <source>
        <strain evidence="8 9">DSM 45791</strain>
    </source>
</reference>
<evidence type="ECO:0000256" key="2">
    <source>
        <dbReference type="ARBA" id="ARBA00022617"/>
    </source>
</evidence>
<dbReference type="GO" id="GO:0004497">
    <property type="term" value="F:monooxygenase activity"/>
    <property type="evidence" value="ECO:0007669"/>
    <property type="project" value="UniProtKB-KW"/>
</dbReference>
<protein>
    <submittedName>
        <fullName evidence="8">Cytochrome P450</fullName>
    </submittedName>
</protein>
<dbReference type="PANTHER" id="PTHR46696">
    <property type="entry name" value="P450, PUTATIVE (EUROFUNG)-RELATED"/>
    <property type="match status" value="1"/>
</dbReference>
<sequence>MLIDDREFLADPHAAYARLRETGPVVPVRDPNGVEYWLITRYAEAKAALSDPRLSKDPRRAASGLAEGVFLPMVNSDPPDHTRLRRLVTTAFSARRVESLRPRIEQIADGLVDEFQHGATVDLIDAFAFPLPVLVICELLGVPPAHRAALRGWAARVLQVGDGDSPRARARRLAAYFTKLVAAKRPLVSGSAHAQPDLLSALICARDGEHRLSEDELVQLCVLLLIAGHETTTNLIGNAMLALLRHPEQLAALRADPGLLPAVVEEVLRHDGPLGRATLRVATEDITIAGTLVPAGAVVSVGLAAANRDGDRFTDADRLDIGRSDGKHLAFGHGIHFCLGAPLARLQGAVAIGTLLRRLPGLALDDRAAQWLPTGLARGLITLPARLN</sequence>
<dbReference type="GO" id="GO:0005506">
    <property type="term" value="F:iron ion binding"/>
    <property type="evidence" value="ECO:0007669"/>
    <property type="project" value="InterPro"/>
</dbReference>
<dbReference type="CDD" id="cd11029">
    <property type="entry name" value="CYP107-like"/>
    <property type="match status" value="1"/>
</dbReference>
<dbReference type="AlphaFoldDB" id="A0A3E0GZC0"/>
<evidence type="ECO:0000256" key="3">
    <source>
        <dbReference type="ARBA" id="ARBA00022723"/>
    </source>
</evidence>
<dbReference type="GO" id="GO:0016705">
    <property type="term" value="F:oxidoreductase activity, acting on paired donors, with incorporation or reduction of molecular oxygen"/>
    <property type="evidence" value="ECO:0007669"/>
    <property type="project" value="InterPro"/>
</dbReference>
<evidence type="ECO:0000256" key="1">
    <source>
        <dbReference type="ARBA" id="ARBA00010617"/>
    </source>
</evidence>
<evidence type="ECO:0000256" key="6">
    <source>
        <dbReference type="ARBA" id="ARBA00023033"/>
    </source>
</evidence>
<keyword evidence="4 7" id="KW-0560">Oxidoreductase</keyword>
<dbReference type="PROSITE" id="PS00086">
    <property type="entry name" value="CYTOCHROME_P450"/>
    <property type="match status" value="1"/>
</dbReference>
<name>A0A3E0GZC0_9PSEU</name>
<proteinExistence type="inferred from homology"/>
<dbReference type="GO" id="GO:0020037">
    <property type="term" value="F:heme binding"/>
    <property type="evidence" value="ECO:0007669"/>
    <property type="project" value="InterPro"/>
</dbReference>
<dbReference type="InterPro" id="IPR002397">
    <property type="entry name" value="Cyt_P450_B"/>
</dbReference>
<gene>
    <name evidence="8" type="ORF">BCF44_11782</name>
</gene>
<dbReference type="SUPFAM" id="SSF48264">
    <property type="entry name" value="Cytochrome P450"/>
    <property type="match status" value="1"/>
</dbReference>
<dbReference type="EMBL" id="QUNO01000017">
    <property type="protein sequence ID" value="REH35694.1"/>
    <property type="molecule type" value="Genomic_DNA"/>
</dbReference>